<gene>
    <name evidence="2" type="ORF">GCM10023205_24850</name>
</gene>
<evidence type="ECO:0000313" key="3">
    <source>
        <dbReference type="Proteomes" id="UP001500466"/>
    </source>
</evidence>
<keyword evidence="3" id="KW-1185">Reference proteome</keyword>
<reference evidence="3" key="1">
    <citation type="journal article" date="2019" name="Int. J. Syst. Evol. Microbiol.">
        <title>The Global Catalogue of Microorganisms (GCM) 10K type strain sequencing project: providing services to taxonomists for standard genome sequencing and annotation.</title>
        <authorList>
            <consortium name="The Broad Institute Genomics Platform"/>
            <consortium name="The Broad Institute Genome Sequencing Center for Infectious Disease"/>
            <person name="Wu L."/>
            <person name="Ma J."/>
        </authorList>
    </citation>
    <scope>NUCLEOTIDE SEQUENCE [LARGE SCALE GENOMIC DNA]</scope>
    <source>
        <strain evidence="3">JCM 17986</strain>
    </source>
</reference>
<dbReference type="EMBL" id="BAABHS010000007">
    <property type="protein sequence ID" value="GAA4960573.1"/>
    <property type="molecule type" value="Genomic_DNA"/>
</dbReference>
<protein>
    <submittedName>
        <fullName evidence="2">Uncharacterized protein</fullName>
    </submittedName>
</protein>
<comment type="caution">
    <text evidence="2">The sequence shown here is derived from an EMBL/GenBank/DDBJ whole genome shotgun (WGS) entry which is preliminary data.</text>
</comment>
<feature type="transmembrane region" description="Helical" evidence="1">
    <location>
        <begin position="25"/>
        <end position="45"/>
    </location>
</feature>
<keyword evidence="1" id="KW-0812">Transmembrane</keyword>
<sequence length="112" mass="12172">MAEVPDRPWHRESTPDEPRALKAEGVRWVVGGAALLIALAVLLPFNGRDTSDDGVSPRQSACAEASRLAAEIDAEIYANNAFRGWSDEDPAEFKARSERQGKLAHDCIAPKS</sequence>
<proteinExistence type="predicted"/>
<evidence type="ECO:0000256" key="1">
    <source>
        <dbReference type="SAM" id="Phobius"/>
    </source>
</evidence>
<dbReference type="Proteomes" id="UP001500466">
    <property type="component" value="Unassembled WGS sequence"/>
</dbReference>
<keyword evidence="1" id="KW-1133">Transmembrane helix</keyword>
<keyword evidence="1" id="KW-0472">Membrane</keyword>
<evidence type="ECO:0000313" key="2">
    <source>
        <dbReference type="EMBL" id="GAA4960573.1"/>
    </source>
</evidence>
<name>A0ABP9H6F5_9ACTN</name>
<organism evidence="2 3">
    <name type="scientific">Yinghuangia aomiensis</name>
    <dbReference type="NCBI Taxonomy" id="676205"/>
    <lineage>
        <taxon>Bacteria</taxon>
        <taxon>Bacillati</taxon>
        <taxon>Actinomycetota</taxon>
        <taxon>Actinomycetes</taxon>
        <taxon>Kitasatosporales</taxon>
        <taxon>Streptomycetaceae</taxon>
        <taxon>Yinghuangia</taxon>
    </lineage>
</organism>
<dbReference type="RefSeq" id="WP_345675454.1">
    <property type="nucleotide sequence ID" value="NZ_BAABHS010000007.1"/>
</dbReference>
<accession>A0ABP9H6F5</accession>